<dbReference type="InterPro" id="IPR036047">
    <property type="entry name" value="F-box-like_dom_sf"/>
</dbReference>
<sequence length="363" mass="41721">MEGYFGFQTMTSTPRTFPEMDLVDVQNNKINVPLLASTHRLILITLKCASCATCPQLLKILNVYGLEPDINHYTDPYTLAELNMDSDRKQFFRLLLKYDAYFIIVCPGTDEEVAEIQRSTPFMDYPFIAGEGAMQLAKALKVQMSDTLLMPAILEVRKETLSVEAIHIGREPGRYFHQHLLGRLMEERYKLESSAIICVKDTYKVMNQIKRKRMKCQQGNMVALSLALPTASVSAKEPEVIKDRKQIQDLPLEILETIFSYYSHDIPSLIKSARTCRLFYITACNVSILCLKNQMIYLKQALPQTHDGEVICHEAEVRDQSLDRWSNRQPISFRELENRLENAKQKLLLLAHWTTSTRLSNGY</sequence>
<protein>
    <recommendedName>
        <fullName evidence="3">F-box domain-containing protein</fullName>
    </recommendedName>
</protein>
<reference evidence="1" key="1">
    <citation type="submission" date="2020-12" db="EMBL/GenBank/DDBJ databases">
        <title>Metabolic potential, ecology and presence of endohyphal bacteria is reflected in genomic diversity of Mucoromycotina.</title>
        <authorList>
            <person name="Muszewska A."/>
            <person name="Okrasinska A."/>
            <person name="Steczkiewicz K."/>
            <person name="Drgas O."/>
            <person name="Orlowska M."/>
            <person name="Perlinska-Lenart U."/>
            <person name="Aleksandrzak-Piekarczyk T."/>
            <person name="Szatraj K."/>
            <person name="Zielenkiewicz U."/>
            <person name="Pilsyk S."/>
            <person name="Malc E."/>
            <person name="Mieczkowski P."/>
            <person name="Kruszewska J.S."/>
            <person name="Biernat P."/>
            <person name="Pawlowska J."/>
        </authorList>
    </citation>
    <scope>NUCLEOTIDE SEQUENCE</scope>
    <source>
        <strain evidence="1">WA0000017839</strain>
    </source>
</reference>
<dbReference type="OrthoDB" id="2360568at2759"/>
<comment type="caution">
    <text evidence="1">The sequence shown here is derived from an EMBL/GenBank/DDBJ whole genome shotgun (WGS) entry which is preliminary data.</text>
</comment>
<accession>A0A8H7QTM1</accession>
<organism evidence="1 2">
    <name type="scientific">Mucor saturninus</name>
    <dbReference type="NCBI Taxonomy" id="64648"/>
    <lineage>
        <taxon>Eukaryota</taxon>
        <taxon>Fungi</taxon>
        <taxon>Fungi incertae sedis</taxon>
        <taxon>Mucoromycota</taxon>
        <taxon>Mucoromycotina</taxon>
        <taxon>Mucoromycetes</taxon>
        <taxon>Mucorales</taxon>
        <taxon>Mucorineae</taxon>
        <taxon>Mucoraceae</taxon>
        <taxon>Mucor</taxon>
    </lineage>
</organism>
<name>A0A8H7QTM1_9FUNG</name>
<evidence type="ECO:0008006" key="3">
    <source>
        <dbReference type="Google" id="ProtNLM"/>
    </source>
</evidence>
<keyword evidence="2" id="KW-1185">Reference proteome</keyword>
<dbReference type="AlphaFoldDB" id="A0A8H7QTM1"/>
<gene>
    <name evidence="1" type="ORF">INT47_005669</name>
</gene>
<dbReference type="Proteomes" id="UP000603453">
    <property type="component" value="Unassembled WGS sequence"/>
</dbReference>
<proteinExistence type="predicted"/>
<evidence type="ECO:0000313" key="2">
    <source>
        <dbReference type="Proteomes" id="UP000603453"/>
    </source>
</evidence>
<dbReference type="SUPFAM" id="SSF81383">
    <property type="entry name" value="F-box domain"/>
    <property type="match status" value="1"/>
</dbReference>
<evidence type="ECO:0000313" key="1">
    <source>
        <dbReference type="EMBL" id="KAG2197416.1"/>
    </source>
</evidence>
<dbReference type="EMBL" id="JAEPRD010000129">
    <property type="protein sequence ID" value="KAG2197416.1"/>
    <property type="molecule type" value="Genomic_DNA"/>
</dbReference>